<dbReference type="AlphaFoldDB" id="A0A4R8DXZ2"/>
<sequence length="348" mass="37916">MRQQMRILAHNRCGTGEAFFVTLNGQPFKIIAACSDSVRAVVPPMAGSGNIVLSFGNDTFQGPQVNYQYVVTVSTIAGTGAVGSDNGPALSSSFYCPWGITTDANGDLYIADNYNRLLRKYTASSATVSQITIPDTLPFYSPYNIALDRKTHNLYVTDFNVHLVKVQPDNSFTLIYNGTMPTTGIAVGPDGFLYMSNNNYGTVTRLDTNGNNQTLFGNNILTPRNLTFDRDGNLYVAAYGIYRITPGDVQKEIYLDTAFKGWEIARDAFGNIYEADHFNNNLRMIEACSGKVFTIAGSGAAEDVDGIGLNASFNGPQGLCIDDRGVLYMTTFNYGTNGGNKVRKITIR</sequence>
<reference evidence="2 3" key="1">
    <citation type="submission" date="2019-03" db="EMBL/GenBank/DDBJ databases">
        <title>Genomic Encyclopedia of Type Strains, Phase IV (KMG-IV): sequencing the most valuable type-strain genomes for metagenomic binning, comparative biology and taxonomic classification.</title>
        <authorList>
            <person name="Goeker M."/>
        </authorList>
    </citation>
    <scope>NUCLEOTIDE SEQUENCE [LARGE SCALE GENOMIC DNA]</scope>
    <source>
        <strain evidence="2 3">DSM 100059</strain>
    </source>
</reference>
<evidence type="ECO:0000256" key="1">
    <source>
        <dbReference type="ARBA" id="ARBA00022737"/>
    </source>
</evidence>
<protein>
    <submittedName>
        <fullName evidence="2">Beta-propeller repeat-containing protein</fullName>
    </submittedName>
</protein>
<dbReference type="Pfam" id="PF06739">
    <property type="entry name" value="SBBP"/>
    <property type="match status" value="1"/>
</dbReference>
<proteinExistence type="predicted"/>
<dbReference type="PANTHER" id="PTHR24104">
    <property type="entry name" value="E3 UBIQUITIN-PROTEIN LIGASE NHLRC1-RELATED"/>
    <property type="match status" value="1"/>
</dbReference>
<dbReference type="OrthoDB" id="791543at2"/>
<organism evidence="2 3">
    <name type="scientific">Dinghuibacter silviterrae</name>
    <dbReference type="NCBI Taxonomy" id="1539049"/>
    <lineage>
        <taxon>Bacteria</taxon>
        <taxon>Pseudomonadati</taxon>
        <taxon>Bacteroidota</taxon>
        <taxon>Chitinophagia</taxon>
        <taxon>Chitinophagales</taxon>
        <taxon>Chitinophagaceae</taxon>
        <taxon>Dinghuibacter</taxon>
    </lineage>
</organism>
<gene>
    <name evidence="2" type="ORF">EDB95_3373</name>
</gene>
<accession>A0A4R8DXZ2</accession>
<dbReference type="GO" id="GO:0008270">
    <property type="term" value="F:zinc ion binding"/>
    <property type="evidence" value="ECO:0007669"/>
    <property type="project" value="UniProtKB-KW"/>
</dbReference>
<dbReference type="Proteomes" id="UP000294498">
    <property type="component" value="Unassembled WGS sequence"/>
</dbReference>
<dbReference type="RefSeq" id="WP_133994934.1">
    <property type="nucleotide sequence ID" value="NZ_SODV01000001.1"/>
</dbReference>
<dbReference type="EMBL" id="SODV01000001">
    <property type="protein sequence ID" value="TDX02317.1"/>
    <property type="molecule type" value="Genomic_DNA"/>
</dbReference>
<dbReference type="InterPro" id="IPR011042">
    <property type="entry name" value="6-blade_b-propeller_TolB-like"/>
</dbReference>
<evidence type="ECO:0000313" key="2">
    <source>
        <dbReference type="EMBL" id="TDX02317.1"/>
    </source>
</evidence>
<keyword evidence="3" id="KW-1185">Reference proteome</keyword>
<name>A0A4R8DXZ2_9BACT</name>
<dbReference type="SUPFAM" id="SSF63829">
    <property type="entry name" value="Calcium-dependent phosphotriesterase"/>
    <property type="match status" value="1"/>
</dbReference>
<keyword evidence="1" id="KW-0677">Repeat</keyword>
<evidence type="ECO:0000313" key="3">
    <source>
        <dbReference type="Proteomes" id="UP000294498"/>
    </source>
</evidence>
<dbReference type="InterPro" id="IPR010620">
    <property type="entry name" value="SBBP_repeat"/>
</dbReference>
<comment type="caution">
    <text evidence="2">The sequence shown here is derived from an EMBL/GenBank/DDBJ whole genome shotgun (WGS) entry which is preliminary data.</text>
</comment>
<dbReference type="Pfam" id="PF01436">
    <property type="entry name" value="NHL"/>
    <property type="match status" value="1"/>
</dbReference>
<dbReference type="PANTHER" id="PTHR24104:SF25">
    <property type="entry name" value="PROTEIN LIN-41"/>
    <property type="match status" value="1"/>
</dbReference>
<dbReference type="InterPro" id="IPR001258">
    <property type="entry name" value="NHL_repeat"/>
</dbReference>
<dbReference type="Gene3D" id="2.120.10.30">
    <property type="entry name" value="TolB, C-terminal domain"/>
    <property type="match status" value="2"/>
</dbReference>
<dbReference type="InterPro" id="IPR050952">
    <property type="entry name" value="TRIM-NHL_E3_ligases"/>
</dbReference>